<comment type="caution">
    <text evidence="2">The sequence shown here is derived from an EMBL/GenBank/DDBJ whole genome shotgun (WGS) entry which is preliminary data.</text>
</comment>
<protein>
    <submittedName>
        <fullName evidence="2">Uncharacterized protein</fullName>
    </submittedName>
</protein>
<name>A0A2P7R5A7_9GAMM</name>
<gene>
    <name evidence="2" type="ORF">C7I36_04770</name>
</gene>
<reference evidence="2 3" key="1">
    <citation type="submission" date="2018-03" db="EMBL/GenBank/DDBJ databases">
        <title>The draft genome of Zobellella taiwanensis JCM 13381.</title>
        <authorList>
            <person name="Liu L."/>
            <person name="Li L."/>
            <person name="Wang T."/>
            <person name="Zhang X."/>
            <person name="Liang L."/>
        </authorList>
    </citation>
    <scope>NUCLEOTIDE SEQUENCE [LARGE SCALE GENOMIC DNA]</scope>
    <source>
        <strain evidence="2 3">JCM 13381</strain>
    </source>
</reference>
<evidence type="ECO:0000256" key="1">
    <source>
        <dbReference type="SAM" id="MobiDB-lite"/>
    </source>
</evidence>
<evidence type="ECO:0000313" key="3">
    <source>
        <dbReference type="Proteomes" id="UP000242181"/>
    </source>
</evidence>
<organism evidence="2 3">
    <name type="scientific">Zobellella taiwanensis</name>
    <dbReference type="NCBI Taxonomy" id="347535"/>
    <lineage>
        <taxon>Bacteria</taxon>
        <taxon>Pseudomonadati</taxon>
        <taxon>Pseudomonadota</taxon>
        <taxon>Gammaproteobacteria</taxon>
        <taxon>Aeromonadales</taxon>
        <taxon>Aeromonadaceae</taxon>
        <taxon>Zobellella</taxon>
    </lineage>
</organism>
<dbReference type="EMBL" id="PXYH01000005">
    <property type="protein sequence ID" value="PSJ45387.1"/>
    <property type="molecule type" value="Genomic_DNA"/>
</dbReference>
<dbReference type="Proteomes" id="UP000242181">
    <property type="component" value="Unassembled WGS sequence"/>
</dbReference>
<dbReference type="AlphaFoldDB" id="A0A2P7R5A7"/>
<evidence type="ECO:0000313" key="2">
    <source>
        <dbReference type="EMBL" id="PSJ45387.1"/>
    </source>
</evidence>
<feature type="region of interest" description="Disordered" evidence="1">
    <location>
        <begin position="1"/>
        <end position="20"/>
    </location>
</feature>
<keyword evidence="3" id="KW-1185">Reference proteome</keyword>
<accession>A0A2P7R5A7</accession>
<sequence>MLSITDRAMKPKRQLPAGELTPRLLTLDEIESLRQDKRRRHKANVEMLKTMDLSRLMPENEKPAG</sequence>
<proteinExistence type="predicted"/>